<feature type="compositionally biased region" description="Basic residues" evidence="4">
    <location>
        <begin position="260"/>
        <end position="269"/>
    </location>
</feature>
<keyword evidence="1" id="KW-0597">Phosphoprotein</keyword>
<feature type="compositionally biased region" description="Basic and acidic residues" evidence="4">
    <location>
        <begin position="278"/>
        <end position="287"/>
    </location>
</feature>
<feature type="compositionally biased region" description="Basic and acidic residues" evidence="4">
    <location>
        <begin position="553"/>
        <end position="566"/>
    </location>
</feature>
<evidence type="ECO:0000256" key="3">
    <source>
        <dbReference type="SAM" id="Coils"/>
    </source>
</evidence>
<feature type="compositionally biased region" description="Basic and acidic residues" evidence="4">
    <location>
        <begin position="205"/>
        <end position="218"/>
    </location>
</feature>
<keyword evidence="2 3" id="KW-0175">Coiled coil</keyword>
<accession>A0AA47PB70</accession>
<evidence type="ECO:0000256" key="2">
    <source>
        <dbReference type="ARBA" id="ARBA00023054"/>
    </source>
</evidence>
<feature type="compositionally biased region" description="Acidic residues" evidence="4">
    <location>
        <begin position="315"/>
        <end position="350"/>
    </location>
</feature>
<feature type="region of interest" description="Disordered" evidence="4">
    <location>
        <begin position="100"/>
        <end position="566"/>
    </location>
</feature>
<evidence type="ECO:0000313" key="6">
    <source>
        <dbReference type="Proteomes" id="UP001174136"/>
    </source>
</evidence>
<evidence type="ECO:0000256" key="1">
    <source>
        <dbReference type="ARBA" id="ARBA00022553"/>
    </source>
</evidence>
<feature type="compositionally biased region" description="Basic residues" evidence="4">
    <location>
        <begin position="219"/>
        <end position="229"/>
    </location>
</feature>
<feature type="coiled-coil region" evidence="3">
    <location>
        <begin position="31"/>
        <end position="58"/>
    </location>
</feature>
<feature type="region of interest" description="Disordered" evidence="4">
    <location>
        <begin position="1"/>
        <end position="22"/>
    </location>
</feature>
<organism evidence="5 6">
    <name type="scientific">Merluccius polli</name>
    <name type="common">Benguela hake</name>
    <name type="synonym">Merluccius cadenati</name>
    <dbReference type="NCBI Taxonomy" id="89951"/>
    <lineage>
        <taxon>Eukaryota</taxon>
        <taxon>Metazoa</taxon>
        <taxon>Chordata</taxon>
        <taxon>Craniata</taxon>
        <taxon>Vertebrata</taxon>
        <taxon>Euteleostomi</taxon>
        <taxon>Actinopterygii</taxon>
        <taxon>Neopterygii</taxon>
        <taxon>Teleostei</taxon>
        <taxon>Neoteleostei</taxon>
        <taxon>Acanthomorphata</taxon>
        <taxon>Zeiogadaria</taxon>
        <taxon>Gadariae</taxon>
        <taxon>Gadiformes</taxon>
        <taxon>Gadoidei</taxon>
        <taxon>Merlucciidae</taxon>
        <taxon>Merluccius</taxon>
    </lineage>
</organism>
<reference evidence="5" key="1">
    <citation type="journal article" date="2023" name="Front. Mar. Sci.">
        <title>A new Merluccius polli reference genome to investigate the effects of global change in West African waters.</title>
        <authorList>
            <person name="Mateo J.L."/>
            <person name="Blanco-Fernandez C."/>
            <person name="Garcia-Vazquez E."/>
            <person name="Machado-Schiaffino G."/>
        </authorList>
    </citation>
    <scope>NUCLEOTIDE SEQUENCE</scope>
    <source>
        <strain evidence="5">C29</strain>
        <tissue evidence="5">Fin</tissue>
    </source>
</reference>
<gene>
    <name evidence="5" type="primary">Ccdc9b</name>
    <name evidence="5" type="ORF">N1851_005306</name>
</gene>
<proteinExistence type="predicted"/>
<sequence>MVSYEWPLGHTPSDVMAKRDHERDMDLDKKIEALRRKNAALMRRYQEVEEDKKMAEEDLMALPGRKGKADDLSITISKSTSESRVVVTKPCAGVKVQLVAGSSRAAEAPLPGSGRGRKKQLTVTMAGKKGKRVVSERVEPGAPGADVRGPDEDRQGQGGEAAGGAKHAPHASSKRDAGATQECEFPPACTDLTVPTSPEEQEEYMCWKRERERIDRERVARHKNAKGQWRRAWDVDKSESMFSDKSLPEKERGLSSRGGRNARRGHPRSHPQDSQGPVRDKVKDKGSKSVPVVSSKAKGKDRLTGRARRSTSDTTLEEFLEELDALTEPEDKEEEEEEEDDDDDDDDGDGGENRKDTDHLKVKISLSPEAFKSGDAPSGSASKGPEKSGGASSVPPLPPRKDAVVSSPRGTGKRVRFSEELFKGAAPAPATEGPAVPGPGEAGEVPPPSRRTQRESDGPQEDVCNPPPDPSHRPEPVVQQQVSFPTEHGETASDPPPAEQSAASRQESAERPTEHAKRNISSRNTEELIDTGLSVLSLESRDTCSTDTANTDKVSKGLRRYEGPPD</sequence>
<dbReference type="InterPro" id="IPR029336">
    <property type="entry name" value="DUF4594"/>
</dbReference>
<feature type="compositionally biased region" description="Low complexity" evidence="4">
    <location>
        <begin position="424"/>
        <end position="444"/>
    </location>
</feature>
<name>A0AA47PB70_MERPO</name>
<feature type="compositionally biased region" description="Basic and acidic residues" evidence="4">
    <location>
        <begin position="507"/>
        <end position="517"/>
    </location>
</feature>
<evidence type="ECO:0000313" key="5">
    <source>
        <dbReference type="EMBL" id="KAK0153007.1"/>
    </source>
</evidence>
<comment type="caution">
    <text evidence="5">The sequence shown here is derived from an EMBL/GenBank/DDBJ whole genome shotgun (WGS) entry which is preliminary data.</text>
</comment>
<dbReference type="EMBL" id="JAOPHQ010000873">
    <property type="protein sequence ID" value="KAK0153007.1"/>
    <property type="molecule type" value="Genomic_DNA"/>
</dbReference>
<evidence type="ECO:0000256" key="4">
    <source>
        <dbReference type="SAM" id="MobiDB-lite"/>
    </source>
</evidence>
<dbReference type="Pfam" id="PF15266">
    <property type="entry name" value="DUF4594"/>
    <property type="match status" value="1"/>
</dbReference>
<protein>
    <submittedName>
        <fullName evidence="5">Coiled-coil domain-containing protein 9B</fullName>
    </submittedName>
</protein>
<dbReference type="AlphaFoldDB" id="A0AA47PB70"/>
<dbReference type="Proteomes" id="UP001174136">
    <property type="component" value="Unassembled WGS sequence"/>
</dbReference>
<dbReference type="PANTHER" id="PTHR15635">
    <property type="entry name" value="COILED-COIL DOMAIN CONTAINING PROTEIN 9"/>
    <property type="match status" value="1"/>
</dbReference>
<dbReference type="PANTHER" id="PTHR15635:SF10">
    <property type="entry name" value="COILED-COIL DOMAIN-CONTAINING PROTEIN 9B"/>
    <property type="match status" value="1"/>
</dbReference>
<feature type="compositionally biased region" description="Basic and acidic residues" evidence="4">
    <location>
        <begin position="351"/>
        <end position="361"/>
    </location>
</feature>
<keyword evidence="6" id="KW-1185">Reference proteome</keyword>